<evidence type="ECO:0000313" key="1">
    <source>
        <dbReference type="EMBL" id="CAD7196831.1"/>
    </source>
</evidence>
<sequence length="592" mass="66648">MAWFMMIMFIDKGSGNRLVSTHPVNQRYWENFLDALNFKTAIGKNLARETKKPMRRADNIKMERVDDVYLNGVESSHIHSMSIRSLHSLLQSVGGEVSSLLYTLLTTLQARVDPRPRLGPGALMSTSTEASDSESDDLYESKTWWYTADMSSALTSLKQTKFCCNASLLDYLTARFVELLRVGCDVSHIKLSRDQRGYDDRWRLCPLGATLLLEAGTKLLVSPQAVRLKLFPYVPKCVHPIDNKVEQDYIACFLYDSVRVESVKYRSDNMRTYQSSSAWQWQCRKSVATLESRERQPCHGFLVSVSLLGGRFLMGLRCTRLGGSRLTPASAIQSEYSELSEPELELLDPRSSSRAVESLLSVAEVPLAPLSNTLEYRHLHRLDMSAFVPGFQGAPLPVARHLPYPLHITCATHSNSEVALSVSHSSLMSSDRMKPGSGDWAVTINFLYEATITSLSISSSVKLLKRPLTSWTEDDVGDELLHLAFLPSRDQPLLGGRVRVSFHIHQERRRHQTSSRREVPPNGKDVLCIYICSRNMNSGDVRSPVFAPGNETMGVMCPLDAVHSVRVCLSLKDPVRSLLTHHQTRHYRKVFN</sequence>
<name>A0A7R8Z9B8_TIMDO</name>
<gene>
    <name evidence="1" type="ORF">TDIB3V08_LOCUS3158</name>
</gene>
<dbReference type="AlphaFoldDB" id="A0A7R8Z9B8"/>
<proteinExistence type="predicted"/>
<protein>
    <submittedName>
        <fullName evidence="1">Uncharacterized protein</fullName>
    </submittedName>
</protein>
<organism evidence="1">
    <name type="scientific">Timema douglasi</name>
    <name type="common">Walking stick</name>
    <dbReference type="NCBI Taxonomy" id="61478"/>
    <lineage>
        <taxon>Eukaryota</taxon>
        <taxon>Metazoa</taxon>
        <taxon>Ecdysozoa</taxon>
        <taxon>Arthropoda</taxon>
        <taxon>Hexapoda</taxon>
        <taxon>Insecta</taxon>
        <taxon>Pterygota</taxon>
        <taxon>Neoptera</taxon>
        <taxon>Polyneoptera</taxon>
        <taxon>Phasmatodea</taxon>
        <taxon>Timematodea</taxon>
        <taxon>Timematoidea</taxon>
        <taxon>Timematidae</taxon>
        <taxon>Timema</taxon>
    </lineage>
</organism>
<reference evidence="1" key="1">
    <citation type="submission" date="2020-11" db="EMBL/GenBank/DDBJ databases">
        <authorList>
            <person name="Tran Van P."/>
        </authorList>
    </citation>
    <scope>NUCLEOTIDE SEQUENCE</scope>
</reference>
<dbReference type="EMBL" id="OA565351">
    <property type="protein sequence ID" value="CAD7196831.1"/>
    <property type="molecule type" value="Genomic_DNA"/>
</dbReference>
<accession>A0A7R8Z9B8</accession>